<sequence length="347" mass="40046">MSQPISFNYIKLSGSKLSPESFGNKEPRINEVYEYMNREKVKIDRWDMVPVTFADGVHWLSVTTYNYARNALNTSHTSPYEAHEGASFDVAKGAWLIIGDPIPAQPPIGAPKNERYVYIKTVLSEELGLKPFIVEEKFVFKCFKGEDISIGRVRNYRYLLAAYKRDGNSLPETELKQTFLWKNYLSNPQVIKILEDVSKHMKKKPWYIERMNEYALAQYKAVWRDVASEFIPAVEASGAIPDHNVHYVIVNSLDEAYYLVTILLAPQINAVVRELSPWIGHVQPRFIKYFKLPKYNPGNIVHRRLVEIGRLIHNEGEDALKKVLKEIEELVRKLWNTSNATIGIKRS</sequence>
<organism evidence="1">
    <name type="scientific">Thermofilum adornatum</name>
    <dbReference type="NCBI Taxonomy" id="1365176"/>
    <lineage>
        <taxon>Archaea</taxon>
        <taxon>Thermoproteota</taxon>
        <taxon>Thermoprotei</taxon>
        <taxon>Thermofilales</taxon>
        <taxon>Thermofilaceae</taxon>
        <taxon>Thermofilum</taxon>
    </lineage>
</organism>
<gene>
    <name evidence="1" type="ORF">ENN26_06255</name>
</gene>
<proteinExistence type="predicted"/>
<dbReference type="EMBL" id="DSAY01000112">
    <property type="protein sequence ID" value="HDP15357.1"/>
    <property type="molecule type" value="Genomic_DNA"/>
</dbReference>
<reference evidence="1" key="1">
    <citation type="journal article" date="2020" name="mSystems">
        <title>Genome- and Community-Level Interaction Insights into Carbon Utilization and Element Cycling Functions of Hydrothermarchaeota in Hydrothermal Sediment.</title>
        <authorList>
            <person name="Zhou Z."/>
            <person name="Liu Y."/>
            <person name="Xu W."/>
            <person name="Pan J."/>
            <person name="Luo Z.H."/>
            <person name="Li M."/>
        </authorList>
    </citation>
    <scope>NUCLEOTIDE SEQUENCE [LARGE SCALE GENOMIC DNA]</scope>
    <source>
        <strain evidence="1">SpSt-116</strain>
    </source>
</reference>
<dbReference type="AlphaFoldDB" id="A0A7C1CDA5"/>
<name>A0A7C1CDA5_9CREN</name>
<evidence type="ECO:0000313" key="1">
    <source>
        <dbReference type="EMBL" id="HDP15357.1"/>
    </source>
</evidence>
<protein>
    <submittedName>
        <fullName evidence="1">Uncharacterized protein</fullName>
    </submittedName>
</protein>
<comment type="caution">
    <text evidence="1">The sequence shown here is derived from an EMBL/GenBank/DDBJ whole genome shotgun (WGS) entry which is preliminary data.</text>
</comment>
<accession>A0A7C1CDA5</accession>